<accession>A0ACB8QQJ0</accession>
<keyword evidence="2" id="KW-1185">Reference proteome</keyword>
<proteinExistence type="predicted"/>
<organism evidence="1 2">
    <name type="scientific">Vararia minispora EC-137</name>
    <dbReference type="NCBI Taxonomy" id="1314806"/>
    <lineage>
        <taxon>Eukaryota</taxon>
        <taxon>Fungi</taxon>
        <taxon>Dikarya</taxon>
        <taxon>Basidiomycota</taxon>
        <taxon>Agaricomycotina</taxon>
        <taxon>Agaricomycetes</taxon>
        <taxon>Russulales</taxon>
        <taxon>Lachnocladiaceae</taxon>
        <taxon>Vararia</taxon>
    </lineage>
</organism>
<dbReference type="EMBL" id="MU273508">
    <property type="protein sequence ID" value="KAI0033970.1"/>
    <property type="molecule type" value="Genomic_DNA"/>
</dbReference>
<reference evidence="1" key="2">
    <citation type="journal article" date="2022" name="New Phytol.">
        <title>Evolutionary transition to the ectomycorrhizal habit in the genomes of a hyperdiverse lineage of mushroom-forming fungi.</title>
        <authorList>
            <person name="Looney B."/>
            <person name="Miyauchi S."/>
            <person name="Morin E."/>
            <person name="Drula E."/>
            <person name="Courty P.E."/>
            <person name="Kohler A."/>
            <person name="Kuo A."/>
            <person name="LaButti K."/>
            <person name="Pangilinan J."/>
            <person name="Lipzen A."/>
            <person name="Riley R."/>
            <person name="Andreopoulos W."/>
            <person name="He G."/>
            <person name="Johnson J."/>
            <person name="Nolan M."/>
            <person name="Tritt A."/>
            <person name="Barry K.W."/>
            <person name="Grigoriev I.V."/>
            <person name="Nagy L.G."/>
            <person name="Hibbett D."/>
            <person name="Henrissat B."/>
            <person name="Matheny P.B."/>
            <person name="Labbe J."/>
            <person name="Martin F.M."/>
        </authorList>
    </citation>
    <scope>NUCLEOTIDE SEQUENCE</scope>
    <source>
        <strain evidence="1">EC-137</strain>
    </source>
</reference>
<protein>
    <submittedName>
        <fullName evidence="1">Uncharacterized protein</fullName>
    </submittedName>
</protein>
<evidence type="ECO:0000313" key="2">
    <source>
        <dbReference type="Proteomes" id="UP000814128"/>
    </source>
</evidence>
<feature type="non-terminal residue" evidence="1">
    <location>
        <position position="1"/>
    </location>
</feature>
<comment type="caution">
    <text evidence="1">The sequence shown here is derived from an EMBL/GenBank/DDBJ whole genome shotgun (WGS) entry which is preliminary data.</text>
</comment>
<dbReference type="Proteomes" id="UP000814128">
    <property type="component" value="Unassembled WGS sequence"/>
</dbReference>
<name>A0ACB8QQJ0_9AGAM</name>
<evidence type="ECO:0000313" key="1">
    <source>
        <dbReference type="EMBL" id="KAI0033970.1"/>
    </source>
</evidence>
<reference evidence="1" key="1">
    <citation type="submission" date="2021-02" db="EMBL/GenBank/DDBJ databases">
        <authorList>
            <consortium name="DOE Joint Genome Institute"/>
            <person name="Ahrendt S."/>
            <person name="Looney B.P."/>
            <person name="Miyauchi S."/>
            <person name="Morin E."/>
            <person name="Drula E."/>
            <person name="Courty P.E."/>
            <person name="Chicoki N."/>
            <person name="Fauchery L."/>
            <person name="Kohler A."/>
            <person name="Kuo A."/>
            <person name="Labutti K."/>
            <person name="Pangilinan J."/>
            <person name="Lipzen A."/>
            <person name="Riley R."/>
            <person name="Andreopoulos W."/>
            <person name="He G."/>
            <person name="Johnson J."/>
            <person name="Barry K.W."/>
            <person name="Grigoriev I.V."/>
            <person name="Nagy L."/>
            <person name="Hibbett D."/>
            <person name="Henrissat B."/>
            <person name="Matheny P.B."/>
            <person name="Labbe J."/>
            <person name="Martin F."/>
        </authorList>
    </citation>
    <scope>NUCLEOTIDE SEQUENCE</scope>
    <source>
        <strain evidence="1">EC-137</strain>
    </source>
</reference>
<sequence>FKVPFKKGMAPGEPGHNQPRLYGRVRTPTVTSSEVPSPKKRPLPPNRRTLKTYGILPGMYTRDELEGMGINTHELQLIAPRTAAYYAFNAPMSECTSLSQPPPTQVMLGPHAAYDALRELGCTLATQEWVDNHWGLILWKLAGMVAFAPDQEMEEDKRWSWGEVMRQLHSSYERELNGGSRPPLRLITTQDVSSAMPTVLCVSDIIWNEPTTGKDGVVELAHPELEVTDGWYRLRAKIDKPLARAVRKGMIRIGRKIGIVGANLTPKRPEPCEILEAYNKVKLSLIGNSTHLEPWHSKLGFMKRPPISTLSSLTADGGNVQLLDLEVTRVYPLAFMEFSMVDGKKEHDGPYDQTEERKREAEWEARRERVAEKIRFDLQKTHSTWKSWEDKLKRHAGGRFPGVDDTQPDHIDDHLIELLENGDIRSLVQRISPTDAGWLADALAMHRIKEQENLGDVITRELEKECPPRDVGSLRVLWMKDVRTDRKPSNRTAEVAVWHVTNLILDESGTRANFKIGQRFRITSLQPNKLQSWMPQDAEDGRVYLYTLKWTKWRKLP</sequence>
<gene>
    <name evidence="1" type="ORF">K488DRAFT_46526</name>
</gene>